<sequence length="129" mass="14138">MSSNSPWSVQAIIDRIEREKRQATSTEPPPDHATTAGYSVRGLWSCYSDPGKLTAAQAHIAMQLHLECGVRTCAVRSRARTALVAAGRMILDPRAAHVRRTPRPSVFTPLRAAVFGYSTLLFGGRHALR</sequence>
<proteinExistence type="predicted"/>
<evidence type="ECO:0000313" key="2">
    <source>
        <dbReference type="Proteomes" id="UP000683310"/>
    </source>
</evidence>
<evidence type="ECO:0000313" key="1">
    <source>
        <dbReference type="EMBL" id="QVI25418.1"/>
    </source>
</evidence>
<dbReference type="Proteomes" id="UP000683310">
    <property type="component" value="Chromosome"/>
</dbReference>
<name>A0ABX8D1J0_9NOCA</name>
<accession>A0ABX8D1J0</accession>
<keyword evidence="2" id="KW-1185">Reference proteome</keyword>
<protein>
    <submittedName>
        <fullName evidence="1">Uncharacterized protein</fullName>
    </submittedName>
</protein>
<gene>
    <name evidence="1" type="ORF">KHQ06_21620</name>
</gene>
<reference evidence="1 2" key="1">
    <citation type="submission" date="2021-04" db="EMBL/GenBank/DDBJ databases">
        <title>Nocardia tengchongensis.</title>
        <authorList>
            <person name="Zhuang k."/>
            <person name="Ran Y."/>
            <person name="Li W."/>
        </authorList>
    </citation>
    <scope>NUCLEOTIDE SEQUENCE [LARGE SCALE GENOMIC DNA]</scope>
    <source>
        <strain evidence="1 2">CFH S0057</strain>
    </source>
</reference>
<organism evidence="1 2">
    <name type="scientific">Nocardia tengchongensis</name>
    <dbReference type="NCBI Taxonomy" id="2055889"/>
    <lineage>
        <taxon>Bacteria</taxon>
        <taxon>Bacillati</taxon>
        <taxon>Actinomycetota</taxon>
        <taxon>Actinomycetes</taxon>
        <taxon>Mycobacteriales</taxon>
        <taxon>Nocardiaceae</taxon>
        <taxon>Nocardia</taxon>
    </lineage>
</organism>
<dbReference type="EMBL" id="CP074371">
    <property type="protein sequence ID" value="QVI25418.1"/>
    <property type="molecule type" value="Genomic_DNA"/>
</dbReference>